<sequence>MGLFWTNLALNLSCVHSPPFNYCCEPLATLDVLDTLGKIQNQSLSIADGALKTTLIESMLVSMIGDKP</sequence>
<feature type="chain" id="PRO_5036466391" evidence="1">
    <location>
        <begin position="18"/>
        <end position="68"/>
    </location>
</feature>
<protein>
    <submittedName>
        <fullName evidence="2">Uncharacterized protein</fullName>
    </submittedName>
</protein>
<dbReference type="EMBL" id="BMAO01019291">
    <property type="protein sequence ID" value="GFR29673.1"/>
    <property type="molecule type" value="Genomic_DNA"/>
</dbReference>
<reference evidence="2" key="1">
    <citation type="submission" date="2020-07" db="EMBL/GenBank/DDBJ databases">
        <title>Multicomponent nature underlies the extraordinary mechanical properties of spider dragline silk.</title>
        <authorList>
            <person name="Kono N."/>
            <person name="Nakamura H."/>
            <person name="Mori M."/>
            <person name="Yoshida Y."/>
            <person name="Ohtoshi R."/>
            <person name="Malay A.D."/>
            <person name="Moran D.A.P."/>
            <person name="Tomita M."/>
            <person name="Numata K."/>
            <person name="Arakawa K."/>
        </authorList>
    </citation>
    <scope>NUCLEOTIDE SEQUENCE</scope>
</reference>
<dbReference type="OrthoDB" id="6425243at2759"/>
<keyword evidence="3" id="KW-1185">Reference proteome</keyword>
<organism evidence="2 3">
    <name type="scientific">Trichonephila clavata</name>
    <name type="common">Joro spider</name>
    <name type="synonym">Nephila clavata</name>
    <dbReference type="NCBI Taxonomy" id="2740835"/>
    <lineage>
        <taxon>Eukaryota</taxon>
        <taxon>Metazoa</taxon>
        <taxon>Ecdysozoa</taxon>
        <taxon>Arthropoda</taxon>
        <taxon>Chelicerata</taxon>
        <taxon>Arachnida</taxon>
        <taxon>Araneae</taxon>
        <taxon>Araneomorphae</taxon>
        <taxon>Entelegynae</taxon>
        <taxon>Araneoidea</taxon>
        <taxon>Nephilidae</taxon>
        <taxon>Trichonephila</taxon>
    </lineage>
</organism>
<name>A0A8X6HU48_TRICU</name>
<evidence type="ECO:0000313" key="2">
    <source>
        <dbReference type="EMBL" id="GFR29673.1"/>
    </source>
</evidence>
<proteinExistence type="predicted"/>
<evidence type="ECO:0000313" key="3">
    <source>
        <dbReference type="Proteomes" id="UP000887116"/>
    </source>
</evidence>
<dbReference type="AlphaFoldDB" id="A0A8X6HU48"/>
<comment type="caution">
    <text evidence="2">The sequence shown here is derived from an EMBL/GenBank/DDBJ whole genome shotgun (WGS) entry which is preliminary data.</text>
</comment>
<dbReference type="Proteomes" id="UP000887116">
    <property type="component" value="Unassembled WGS sequence"/>
</dbReference>
<accession>A0A8X6HU48</accession>
<feature type="signal peptide" evidence="1">
    <location>
        <begin position="1"/>
        <end position="17"/>
    </location>
</feature>
<gene>
    <name evidence="2" type="ORF">TNCT_687601</name>
</gene>
<keyword evidence="1" id="KW-0732">Signal</keyword>
<evidence type="ECO:0000256" key="1">
    <source>
        <dbReference type="SAM" id="SignalP"/>
    </source>
</evidence>